<organism evidence="3 4">
    <name type="scientific">Halobellus litoreus</name>
    <dbReference type="NCBI Taxonomy" id="755310"/>
    <lineage>
        <taxon>Archaea</taxon>
        <taxon>Methanobacteriati</taxon>
        <taxon>Methanobacteriota</taxon>
        <taxon>Stenosarchaea group</taxon>
        <taxon>Halobacteria</taxon>
        <taxon>Halobacteriales</taxon>
        <taxon>Haloferacaceae</taxon>
        <taxon>Halobellus</taxon>
    </lineage>
</organism>
<dbReference type="InterPro" id="IPR057169">
    <property type="entry name" value="DUF7847"/>
</dbReference>
<feature type="domain" description="DUF7847" evidence="2">
    <location>
        <begin position="1"/>
        <end position="260"/>
    </location>
</feature>
<feature type="transmembrane region" description="Helical" evidence="1">
    <location>
        <begin position="44"/>
        <end position="63"/>
    </location>
</feature>
<feature type="transmembrane region" description="Helical" evidence="1">
    <location>
        <begin position="189"/>
        <end position="210"/>
    </location>
</feature>
<evidence type="ECO:0000256" key="1">
    <source>
        <dbReference type="SAM" id="Phobius"/>
    </source>
</evidence>
<keyword evidence="1" id="KW-0472">Membrane</keyword>
<feature type="transmembrane region" description="Helical" evidence="1">
    <location>
        <begin position="14"/>
        <end position="32"/>
    </location>
</feature>
<comment type="caution">
    <text evidence="3">The sequence shown here is derived from an EMBL/GenBank/DDBJ whole genome shotgun (WGS) entry which is preliminary data.</text>
</comment>
<feature type="transmembrane region" description="Helical" evidence="1">
    <location>
        <begin position="134"/>
        <end position="153"/>
    </location>
</feature>
<dbReference type="RefSeq" id="WP_256307642.1">
    <property type="nucleotide sequence ID" value="NZ_JANHAW010000002.1"/>
</dbReference>
<name>A0ABD6DSN7_9EURY</name>
<protein>
    <recommendedName>
        <fullName evidence="2">DUF7847 domain-containing protein</fullName>
    </recommendedName>
</protein>
<dbReference type="AlphaFoldDB" id="A0ABD6DSN7"/>
<gene>
    <name evidence="3" type="ORF">ACFSAS_04590</name>
</gene>
<dbReference type="Pfam" id="PF25231">
    <property type="entry name" value="DUF7847"/>
    <property type="match status" value="1"/>
</dbReference>
<feature type="transmembrane region" description="Helical" evidence="1">
    <location>
        <begin position="230"/>
        <end position="250"/>
    </location>
</feature>
<dbReference type="EMBL" id="JBHUDP010000001">
    <property type="protein sequence ID" value="MFD1684884.1"/>
    <property type="molecule type" value="Genomic_DNA"/>
</dbReference>
<reference evidence="3 4" key="1">
    <citation type="journal article" date="2019" name="Int. J. Syst. Evol. Microbiol.">
        <title>The Global Catalogue of Microorganisms (GCM) 10K type strain sequencing project: providing services to taxonomists for standard genome sequencing and annotation.</title>
        <authorList>
            <consortium name="The Broad Institute Genomics Platform"/>
            <consortium name="The Broad Institute Genome Sequencing Center for Infectious Disease"/>
            <person name="Wu L."/>
            <person name="Ma J."/>
        </authorList>
    </citation>
    <scope>NUCLEOTIDE SEQUENCE [LARGE SCALE GENOMIC DNA]</scope>
    <source>
        <strain evidence="3 4">CGMCC 1.10387</strain>
    </source>
</reference>
<sequence length="267" mass="27068">MAALKSLRPAAGALARNPILAAVVAVFGLIQLPQLALQTAQPLLAALVSLALTGVLIVVAPFFQGGIIGMADEALSGTTGLDTLVTEGTSNYVSLLVAYLAVLAVNFTVGLVAFFAAIFGGAGLLAAGGAPRTVGVGVFAIVGGLFVLAYFLVAFFIQFYAHAIVLRDAGIVAGFTRSVGLVRRNLLQVLAYSLLLLVGSVVFGGIGGVASLLVSSQPTPFPLPEPSLPLLIGAGAVYVVAIAILGGFYATYSVAFYRALEDASPTA</sequence>
<keyword evidence="1" id="KW-0812">Transmembrane</keyword>
<evidence type="ECO:0000313" key="3">
    <source>
        <dbReference type="EMBL" id="MFD1684884.1"/>
    </source>
</evidence>
<evidence type="ECO:0000259" key="2">
    <source>
        <dbReference type="Pfam" id="PF25231"/>
    </source>
</evidence>
<evidence type="ECO:0000313" key="4">
    <source>
        <dbReference type="Proteomes" id="UP001597092"/>
    </source>
</evidence>
<accession>A0ABD6DSN7</accession>
<keyword evidence="4" id="KW-1185">Reference proteome</keyword>
<proteinExistence type="predicted"/>
<feature type="transmembrane region" description="Helical" evidence="1">
    <location>
        <begin position="96"/>
        <end position="127"/>
    </location>
</feature>
<dbReference type="Proteomes" id="UP001597092">
    <property type="component" value="Unassembled WGS sequence"/>
</dbReference>
<keyword evidence="1" id="KW-1133">Transmembrane helix</keyword>